<keyword evidence="1 2" id="KW-0732">Signal</keyword>
<feature type="domain" description="Solute-binding protein family 3/N-terminal" evidence="3">
    <location>
        <begin position="39"/>
        <end position="267"/>
    </location>
</feature>
<protein>
    <submittedName>
        <fullName evidence="4">Amino acid ABC transporter substrate-binding protein (PAAT family)</fullName>
    </submittedName>
</protein>
<dbReference type="OrthoDB" id="368476at2"/>
<evidence type="ECO:0000313" key="5">
    <source>
        <dbReference type="Proteomes" id="UP000295525"/>
    </source>
</evidence>
<evidence type="ECO:0000259" key="3">
    <source>
        <dbReference type="SMART" id="SM00062"/>
    </source>
</evidence>
<gene>
    <name evidence="4" type="ORF">EDC26_104169</name>
</gene>
<evidence type="ECO:0000256" key="2">
    <source>
        <dbReference type="SAM" id="SignalP"/>
    </source>
</evidence>
<evidence type="ECO:0000313" key="4">
    <source>
        <dbReference type="EMBL" id="TCT09009.1"/>
    </source>
</evidence>
<organism evidence="4 5">
    <name type="scientific">Paralcaligenes ureilyticus</name>
    <dbReference type="NCBI Taxonomy" id="627131"/>
    <lineage>
        <taxon>Bacteria</taxon>
        <taxon>Pseudomonadati</taxon>
        <taxon>Pseudomonadota</taxon>
        <taxon>Betaproteobacteria</taxon>
        <taxon>Burkholderiales</taxon>
        <taxon>Alcaligenaceae</taxon>
        <taxon>Paralcaligenes</taxon>
    </lineage>
</organism>
<comment type="caution">
    <text evidence="4">The sequence shown here is derived from an EMBL/GenBank/DDBJ whole genome shotgun (WGS) entry which is preliminary data.</text>
</comment>
<dbReference type="SUPFAM" id="SSF53850">
    <property type="entry name" value="Periplasmic binding protein-like II"/>
    <property type="match status" value="1"/>
</dbReference>
<dbReference type="Gene3D" id="3.40.190.10">
    <property type="entry name" value="Periplasmic binding protein-like II"/>
    <property type="match status" value="2"/>
</dbReference>
<dbReference type="PANTHER" id="PTHR35936:SF19">
    <property type="entry name" value="AMINO-ACID-BINDING PROTEIN YXEM-RELATED"/>
    <property type="match status" value="1"/>
</dbReference>
<dbReference type="SMART" id="SM00062">
    <property type="entry name" value="PBPb"/>
    <property type="match status" value="1"/>
</dbReference>
<dbReference type="PANTHER" id="PTHR35936">
    <property type="entry name" value="MEMBRANE-BOUND LYTIC MUREIN TRANSGLYCOSYLASE F"/>
    <property type="match status" value="1"/>
</dbReference>
<feature type="signal peptide" evidence="2">
    <location>
        <begin position="1"/>
        <end position="26"/>
    </location>
</feature>
<sequence length="281" mass="30508">MKHSSKKMFAGFALIAGLVAAGSVYAEGGTIANIKARGQLTVGTEAAYEPYEFIKDGNVVGYGKDILGYMTQKLGVKLNQLNLPFQGLLPGLIARKFDFVATSVGITEKRAAKFAFTEPIGEVRSMLVVKKSNKAIAKPEDIIGKVVGTQMGSLAQPAIQDFNKQLEAKDHKGYADLKLYQSYPDVSVALSNGTIDVGVLPSNVLSIEMRQRPNDYTIIGEVGARKLLAWVVNPKDPDIRTFINQTIDEMRANGKLAELQKKWFGQTMDLPAANYLPPGAL</sequence>
<dbReference type="AlphaFoldDB" id="A0A4R3M9P7"/>
<feature type="chain" id="PRO_5020240693" evidence="2">
    <location>
        <begin position="27"/>
        <end position="281"/>
    </location>
</feature>
<dbReference type="RefSeq" id="WP_132581149.1">
    <property type="nucleotide sequence ID" value="NZ_SMAJ01000004.1"/>
</dbReference>
<dbReference type="InterPro" id="IPR001638">
    <property type="entry name" value="Solute-binding_3/MltF_N"/>
</dbReference>
<dbReference type="EMBL" id="SMAJ01000004">
    <property type="protein sequence ID" value="TCT09009.1"/>
    <property type="molecule type" value="Genomic_DNA"/>
</dbReference>
<reference evidence="4 5" key="1">
    <citation type="submission" date="2019-03" db="EMBL/GenBank/DDBJ databases">
        <title>Genomic Encyclopedia of Type Strains, Phase IV (KMG-IV): sequencing the most valuable type-strain genomes for metagenomic binning, comparative biology and taxonomic classification.</title>
        <authorList>
            <person name="Goeker M."/>
        </authorList>
    </citation>
    <scope>NUCLEOTIDE SEQUENCE [LARGE SCALE GENOMIC DNA]</scope>
    <source>
        <strain evidence="4 5">DSM 24591</strain>
    </source>
</reference>
<accession>A0A4R3M9P7</accession>
<name>A0A4R3M9P7_9BURK</name>
<dbReference type="Pfam" id="PF00497">
    <property type="entry name" value="SBP_bac_3"/>
    <property type="match status" value="1"/>
</dbReference>
<evidence type="ECO:0000256" key="1">
    <source>
        <dbReference type="ARBA" id="ARBA00022729"/>
    </source>
</evidence>
<proteinExistence type="predicted"/>
<keyword evidence="5" id="KW-1185">Reference proteome</keyword>
<dbReference type="Proteomes" id="UP000295525">
    <property type="component" value="Unassembled WGS sequence"/>
</dbReference>